<protein>
    <submittedName>
        <fullName evidence="2">Uncharacterized protein</fullName>
    </submittedName>
</protein>
<evidence type="ECO:0000313" key="2">
    <source>
        <dbReference type="EMBL" id="KAJ8876818.1"/>
    </source>
</evidence>
<dbReference type="Proteomes" id="UP001159363">
    <property type="component" value="Chromosome 7"/>
</dbReference>
<feature type="region of interest" description="Disordered" evidence="1">
    <location>
        <begin position="133"/>
        <end position="170"/>
    </location>
</feature>
<proteinExistence type="predicted"/>
<feature type="region of interest" description="Disordered" evidence="1">
    <location>
        <begin position="277"/>
        <end position="312"/>
    </location>
</feature>
<accession>A0ABQ9GXU9</accession>
<feature type="region of interest" description="Disordered" evidence="1">
    <location>
        <begin position="435"/>
        <end position="455"/>
    </location>
</feature>
<feature type="compositionally biased region" description="Basic and acidic residues" evidence="1">
    <location>
        <begin position="280"/>
        <end position="289"/>
    </location>
</feature>
<feature type="compositionally biased region" description="Basic and acidic residues" evidence="1">
    <location>
        <begin position="133"/>
        <end position="146"/>
    </location>
</feature>
<comment type="caution">
    <text evidence="2">The sequence shown here is derived from an EMBL/GenBank/DDBJ whole genome shotgun (WGS) entry which is preliminary data.</text>
</comment>
<evidence type="ECO:0000256" key="1">
    <source>
        <dbReference type="SAM" id="MobiDB-lite"/>
    </source>
</evidence>
<dbReference type="EMBL" id="JARBHB010000008">
    <property type="protein sequence ID" value="KAJ8876818.1"/>
    <property type="molecule type" value="Genomic_DNA"/>
</dbReference>
<sequence>MEQRKHSRAVGTEDPRENQPTGGNVRHDSHVRWLFKFERQTTIRQSSYPLTSTHERNNFIVLVFTQCRLARETKIRQSESQLQEELEHENFRNFVLHSYRVATIKSYKTSRLASSRKFNNALLEINPGNPYLFRDEREEKTGDPRENPPTSSIVRHDSRTRKSWSDPVGNCLGGRRDPGVCLVRRLEGPVRFQEVDDPDLTRCTLVFQSRSTRVAMHSHTTRVYATSPVMLSSLIDLAHKEIKTIFNRIAYTPDLPWRSTLVRRRFDVRNVLGSNPRGVVKRENPEKTRRPTASSGTIPKCENPVTRPGIEPGSPWLEASGSILDGIAPGFSQVAIVPDDAASRRVFSGIGIARHDCHLRKSRSDSARDGTQYALLGLIERDRERSPTNCNLRVRRTIKLCVARRPPTTFRGRLSRKDPRWLIDGCERASAVFNDSGRSLNRGNDRRDSELSSRPTYTIKSRSGRLRTRERVLKVAQARGPLSPGDLLTRPISCFHMDAHDKTARDKDDSTRRSRRATQGMVPCLPFSSRAVYTSRQISASLRYVTNEAWDTSDRPPGVSLFAISSHSGPRWRAVSLLASHQGDPGSIPGRVTPDFRMWESFRTMPLIGGSSRGSPVSSAPPFRDCSIPTSITLICSQGLDFLNQTFKKSPQE</sequence>
<evidence type="ECO:0000313" key="3">
    <source>
        <dbReference type="Proteomes" id="UP001159363"/>
    </source>
</evidence>
<name>A0ABQ9GXU9_9NEOP</name>
<feature type="region of interest" description="Disordered" evidence="1">
    <location>
        <begin position="1"/>
        <end position="26"/>
    </location>
</feature>
<gene>
    <name evidence="2" type="ORF">PR048_021265</name>
</gene>
<keyword evidence="3" id="KW-1185">Reference proteome</keyword>
<reference evidence="2 3" key="1">
    <citation type="submission" date="2023-02" db="EMBL/GenBank/DDBJ databases">
        <title>LHISI_Scaffold_Assembly.</title>
        <authorList>
            <person name="Stuart O.P."/>
            <person name="Cleave R."/>
            <person name="Magrath M.J.L."/>
            <person name="Mikheyev A.S."/>
        </authorList>
    </citation>
    <scope>NUCLEOTIDE SEQUENCE [LARGE SCALE GENOMIC DNA]</scope>
    <source>
        <strain evidence="2">Daus_M_001</strain>
        <tissue evidence="2">Leg muscle</tissue>
    </source>
</reference>
<organism evidence="2 3">
    <name type="scientific">Dryococelus australis</name>
    <dbReference type="NCBI Taxonomy" id="614101"/>
    <lineage>
        <taxon>Eukaryota</taxon>
        <taxon>Metazoa</taxon>
        <taxon>Ecdysozoa</taxon>
        <taxon>Arthropoda</taxon>
        <taxon>Hexapoda</taxon>
        <taxon>Insecta</taxon>
        <taxon>Pterygota</taxon>
        <taxon>Neoptera</taxon>
        <taxon>Polyneoptera</taxon>
        <taxon>Phasmatodea</taxon>
        <taxon>Verophasmatodea</taxon>
        <taxon>Anareolatae</taxon>
        <taxon>Phasmatidae</taxon>
        <taxon>Eurycanthinae</taxon>
        <taxon>Dryococelus</taxon>
    </lineage>
</organism>